<evidence type="ECO:0000256" key="3">
    <source>
        <dbReference type="ARBA" id="ARBA00022964"/>
    </source>
</evidence>
<keyword evidence="3" id="KW-0223">Dioxygenase</keyword>
<dbReference type="InterPro" id="IPR011051">
    <property type="entry name" value="RmlC_Cupin_sf"/>
</dbReference>
<evidence type="ECO:0000256" key="5">
    <source>
        <dbReference type="ARBA" id="ARBA00023004"/>
    </source>
</evidence>
<keyword evidence="4" id="KW-0560">Oxidoreductase</keyword>
<dbReference type="Proteomes" id="UP000501452">
    <property type="component" value="Chromosome"/>
</dbReference>
<keyword evidence="5 6" id="KW-0408">Iron</keyword>
<evidence type="ECO:0000256" key="4">
    <source>
        <dbReference type="ARBA" id="ARBA00023002"/>
    </source>
</evidence>
<proteinExistence type="inferred from homology"/>
<dbReference type="GO" id="GO:0016702">
    <property type="term" value="F:oxidoreductase activity, acting on single donors with incorporation of molecular oxygen, incorporation of two atoms of oxygen"/>
    <property type="evidence" value="ECO:0007669"/>
    <property type="project" value="InterPro"/>
</dbReference>
<evidence type="ECO:0000256" key="7">
    <source>
        <dbReference type="SAM" id="MobiDB-lite"/>
    </source>
</evidence>
<feature type="binding site" evidence="6">
    <location>
        <position position="164"/>
    </location>
    <ligand>
        <name>Fe cation</name>
        <dbReference type="ChEBI" id="CHEBI:24875"/>
        <note>catalytic</note>
    </ligand>
</feature>
<dbReference type="SUPFAM" id="SSF51182">
    <property type="entry name" value="RmlC-like cupins"/>
    <property type="match status" value="1"/>
</dbReference>
<evidence type="ECO:0000256" key="1">
    <source>
        <dbReference type="ARBA" id="ARBA00006622"/>
    </source>
</evidence>
<dbReference type="PANTHER" id="PTHR12918">
    <property type="entry name" value="CYSTEINE DIOXYGENASE"/>
    <property type="match status" value="1"/>
</dbReference>
<dbReference type="GO" id="GO:0008198">
    <property type="term" value="F:ferrous iron binding"/>
    <property type="evidence" value="ECO:0007669"/>
    <property type="project" value="TreeGrafter"/>
</dbReference>
<gene>
    <name evidence="8" type="ORF">GBA63_06440</name>
</gene>
<dbReference type="AlphaFoldDB" id="A0A6G8Q7M9"/>
<evidence type="ECO:0008006" key="10">
    <source>
        <dbReference type="Google" id="ProtNLM"/>
    </source>
</evidence>
<reference evidence="8 9" key="1">
    <citation type="submission" date="2019-10" db="EMBL/GenBank/DDBJ databases">
        <title>Rubrobacter sp nov SCSIO 52090 isolated from a deep-sea sediment in the South China Sea.</title>
        <authorList>
            <person name="Chen R.W."/>
        </authorList>
    </citation>
    <scope>NUCLEOTIDE SEQUENCE [LARGE SCALE GENOMIC DNA]</scope>
    <source>
        <strain evidence="8 9">SCSIO 52909</strain>
    </source>
</reference>
<feature type="binding site" evidence="6">
    <location>
        <position position="107"/>
    </location>
    <ligand>
        <name>Fe cation</name>
        <dbReference type="ChEBI" id="CHEBI:24875"/>
        <note>catalytic</note>
    </ligand>
</feature>
<feature type="compositionally biased region" description="Basic and acidic residues" evidence="7">
    <location>
        <begin position="188"/>
        <end position="205"/>
    </location>
</feature>
<dbReference type="PANTHER" id="PTHR12918:SF1">
    <property type="entry name" value="CYSTEINE DIOXYGENASE TYPE 1"/>
    <property type="match status" value="1"/>
</dbReference>
<dbReference type="InterPro" id="IPR010300">
    <property type="entry name" value="CDO_1"/>
</dbReference>
<dbReference type="EMBL" id="CP045119">
    <property type="protein sequence ID" value="QIN82327.1"/>
    <property type="molecule type" value="Genomic_DNA"/>
</dbReference>
<dbReference type="InterPro" id="IPR014710">
    <property type="entry name" value="RmlC-like_jellyroll"/>
</dbReference>
<evidence type="ECO:0000256" key="6">
    <source>
        <dbReference type="PIRSR" id="PIRSR610300-51"/>
    </source>
</evidence>
<evidence type="ECO:0000313" key="9">
    <source>
        <dbReference type="Proteomes" id="UP000501452"/>
    </source>
</evidence>
<dbReference type="KEGG" id="rub:GBA63_06440"/>
<sequence>MGIFSKCRNGGLKLLCPVARRTTPFAPDVDGLQEISALSTETALRKAVPFLEDLAEDPSFLEVEVPSILNEAEGAENWYVARRHEGDAYSLQVFVWPSGTGTRVHDHSSWGVYRCVAGSLLEKRYTRLDDGSRPDHARLEKAWQIRWSPDDGASTVLPGDGGIHSMTNLGDETAVSVHLYGPRTAGIDGRDYDPSRDHVCDRAEDPGEAGGQSRAA</sequence>
<evidence type="ECO:0000313" key="8">
    <source>
        <dbReference type="EMBL" id="QIN82327.1"/>
    </source>
</evidence>
<keyword evidence="9" id="KW-1185">Reference proteome</keyword>
<name>A0A6G8Q7M9_9ACTN</name>
<dbReference type="Pfam" id="PF05995">
    <property type="entry name" value="CDO_I"/>
    <property type="match status" value="1"/>
</dbReference>
<feature type="binding site" evidence="6">
    <location>
        <position position="105"/>
    </location>
    <ligand>
        <name>Fe cation</name>
        <dbReference type="ChEBI" id="CHEBI:24875"/>
        <note>catalytic</note>
    </ligand>
</feature>
<dbReference type="CDD" id="cd10548">
    <property type="entry name" value="cupin_CDO"/>
    <property type="match status" value="1"/>
</dbReference>
<dbReference type="Gene3D" id="2.60.120.10">
    <property type="entry name" value="Jelly Rolls"/>
    <property type="match status" value="1"/>
</dbReference>
<dbReference type="RefSeq" id="WP_166174553.1">
    <property type="nucleotide sequence ID" value="NZ_CP045119.1"/>
</dbReference>
<protein>
    <recommendedName>
        <fullName evidence="10">Cysteine dioxygenase</fullName>
    </recommendedName>
</protein>
<feature type="region of interest" description="Disordered" evidence="7">
    <location>
        <begin position="186"/>
        <end position="216"/>
    </location>
</feature>
<keyword evidence="2 6" id="KW-0479">Metal-binding</keyword>
<evidence type="ECO:0000256" key="2">
    <source>
        <dbReference type="ARBA" id="ARBA00022723"/>
    </source>
</evidence>
<organism evidence="8 9">
    <name type="scientific">Rubrobacter tropicus</name>
    <dbReference type="NCBI Taxonomy" id="2653851"/>
    <lineage>
        <taxon>Bacteria</taxon>
        <taxon>Bacillati</taxon>
        <taxon>Actinomycetota</taxon>
        <taxon>Rubrobacteria</taxon>
        <taxon>Rubrobacterales</taxon>
        <taxon>Rubrobacteraceae</taxon>
        <taxon>Rubrobacter</taxon>
    </lineage>
</organism>
<comment type="similarity">
    <text evidence="1">Belongs to the cysteine dioxygenase family.</text>
</comment>
<accession>A0A6G8Q7M9</accession>